<evidence type="ECO:0000259" key="5">
    <source>
        <dbReference type="PROSITE" id="PS51063"/>
    </source>
</evidence>
<evidence type="ECO:0000259" key="4">
    <source>
        <dbReference type="PROSITE" id="PS50042"/>
    </source>
</evidence>
<organism evidence="6 7">
    <name type="scientific">Desulfocucumis palustris</name>
    <dbReference type="NCBI Taxonomy" id="1898651"/>
    <lineage>
        <taxon>Bacteria</taxon>
        <taxon>Bacillati</taxon>
        <taxon>Bacillota</taxon>
        <taxon>Clostridia</taxon>
        <taxon>Eubacteriales</taxon>
        <taxon>Desulfocucumaceae</taxon>
        <taxon>Desulfocucumis</taxon>
    </lineage>
</organism>
<dbReference type="PANTHER" id="PTHR24567">
    <property type="entry name" value="CRP FAMILY TRANSCRIPTIONAL REGULATORY PROTEIN"/>
    <property type="match status" value="1"/>
</dbReference>
<evidence type="ECO:0000256" key="2">
    <source>
        <dbReference type="ARBA" id="ARBA00023125"/>
    </source>
</evidence>
<dbReference type="SUPFAM" id="SSF51206">
    <property type="entry name" value="cAMP-binding domain-like"/>
    <property type="match status" value="1"/>
</dbReference>
<evidence type="ECO:0000256" key="3">
    <source>
        <dbReference type="ARBA" id="ARBA00023163"/>
    </source>
</evidence>
<dbReference type="RefSeq" id="WP_231702808.1">
    <property type="nucleotide sequence ID" value="NZ_BFAV01000157.1"/>
</dbReference>
<dbReference type="Gene3D" id="1.10.10.10">
    <property type="entry name" value="Winged helix-like DNA-binding domain superfamily/Winged helix DNA-binding domain"/>
    <property type="match status" value="1"/>
</dbReference>
<feature type="domain" description="HTH crp-type" evidence="5">
    <location>
        <begin position="141"/>
        <end position="214"/>
    </location>
</feature>
<dbReference type="GO" id="GO:0005829">
    <property type="term" value="C:cytosol"/>
    <property type="evidence" value="ECO:0007669"/>
    <property type="project" value="TreeGrafter"/>
</dbReference>
<dbReference type="Gene3D" id="2.60.120.10">
    <property type="entry name" value="Jelly Rolls"/>
    <property type="match status" value="1"/>
</dbReference>
<dbReference type="SMART" id="SM00419">
    <property type="entry name" value="HTH_CRP"/>
    <property type="match status" value="1"/>
</dbReference>
<dbReference type="SUPFAM" id="SSF46785">
    <property type="entry name" value="Winged helix' DNA-binding domain"/>
    <property type="match status" value="1"/>
</dbReference>
<proteinExistence type="predicted"/>
<dbReference type="GO" id="GO:0003677">
    <property type="term" value="F:DNA binding"/>
    <property type="evidence" value="ECO:0007669"/>
    <property type="project" value="UniProtKB-KW"/>
</dbReference>
<dbReference type="InterPro" id="IPR012318">
    <property type="entry name" value="HTH_CRP"/>
</dbReference>
<dbReference type="Pfam" id="PF00027">
    <property type="entry name" value="cNMP_binding"/>
    <property type="match status" value="1"/>
</dbReference>
<dbReference type="PROSITE" id="PS51063">
    <property type="entry name" value="HTH_CRP_2"/>
    <property type="match status" value="1"/>
</dbReference>
<accession>A0A2L2XGG0</accession>
<name>A0A2L2XGG0_9FIRM</name>
<dbReference type="Proteomes" id="UP000239549">
    <property type="component" value="Unassembled WGS sequence"/>
</dbReference>
<evidence type="ECO:0000256" key="1">
    <source>
        <dbReference type="ARBA" id="ARBA00023015"/>
    </source>
</evidence>
<dbReference type="SMART" id="SM00100">
    <property type="entry name" value="cNMP"/>
    <property type="match status" value="1"/>
</dbReference>
<keyword evidence="2" id="KW-0238">DNA-binding</keyword>
<dbReference type="InterPro" id="IPR036390">
    <property type="entry name" value="WH_DNA-bd_sf"/>
</dbReference>
<dbReference type="InterPro" id="IPR018490">
    <property type="entry name" value="cNMP-bd_dom_sf"/>
</dbReference>
<gene>
    <name evidence="6" type="ORF">DCCM_4441</name>
</gene>
<keyword evidence="7" id="KW-1185">Reference proteome</keyword>
<dbReference type="Pfam" id="PF13545">
    <property type="entry name" value="HTH_Crp_2"/>
    <property type="match status" value="1"/>
</dbReference>
<sequence>MLTGLEIPRLEEFEKEMLRQIGRKYSYGRGEVIFSAGDPADIIYLLESGTARIYRLAGDRRQVTVGSLRGAGELMGLAEALAGVKRTCHACSLEPLNLILVKYEDFQNLLLKAPLLSIKVARMLAYRMRDAESSIRDMVALMAPERLACTLLKISRSHGVMTGDGLKINLRLTHGDLASMIGASRQTVTSMITVLKQENIIVQEGREYKIKDPVKLKRRLN</sequence>
<evidence type="ECO:0000313" key="7">
    <source>
        <dbReference type="Proteomes" id="UP000239549"/>
    </source>
</evidence>
<dbReference type="PANTHER" id="PTHR24567:SF74">
    <property type="entry name" value="HTH-TYPE TRANSCRIPTIONAL REGULATOR ARCR"/>
    <property type="match status" value="1"/>
</dbReference>
<dbReference type="InterPro" id="IPR000595">
    <property type="entry name" value="cNMP-bd_dom"/>
</dbReference>
<dbReference type="EMBL" id="BFAV01000157">
    <property type="protein sequence ID" value="GBF35318.1"/>
    <property type="molecule type" value="Genomic_DNA"/>
</dbReference>
<reference evidence="7" key="1">
    <citation type="submission" date="2018-02" db="EMBL/GenBank/DDBJ databases">
        <title>Genome sequence of Desulfocucumis palustris strain NAW-5.</title>
        <authorList>
            <person name="Watanabe M."/>
            <person name="Kojima H."/>
            <person name="Fukui M."/>
        </authorList>
    </citation>
    <scope>NUCLEOTIDE SEQUENCE [LARGE SCALE GENOMIC DNA]</scope>
    <source>
        <strain evidence="7">NAW-5</strain>
    </source>
</reference>
<dbReference type="PROSITE" id="PS50042">
    <property type="entry name" value="CNMP_BINDING_3"/>
    <property type="match status" value="1"/>
</dbReference>
<evidence type="ECO:0000313" key="6">
    <source>
        <dbReference type="EMBL" id="GBF35318.1"/>
    </source>
</evidence>
<dbReference type="InterPro" id="IPR050397">
    <property type="entry name" value="Env_Response_Regulators"/>
</dbReference>
<dbReference type="AlphaFoldDB" id="A0A2L2XGG0"/>
<dbReference type="InterPro" id="IPR014710">
    <property type="entry name" value="RmlC-like_jellyroll"/>
</dbReference>
<dbReference type="CDD" id="cd00038">
    <property type="entry name" value="CAP_ED"/>
    <property type="match status" value="1"/>
</dbReference>
<dbReference type="GO" id="GO:0003700">
    <property type="term" value="F:DNA-binding transcription factor activity"/>
    <property type="evidence" value="ECO:0007669"/>
    <property type="project" value="TreeGrafter"/>
</dbReference>
<feature type="domain" description="Cyclic nucleotide-binding" evidence="4">
    <location>
        <begin position="6"/>
        <end position="110"/>
    </location>
</feature>
<protein>
    <submittedName>
        <fullName evidence="6">cAMP-binding protein</fullName>
    </submittedName>
</protein>
<keyword evidence="1" id="KW-0805">Transcription regulation</keyword>
<dbReference type="InterPro" id="IPR036388">
    <property type="entry name" value="WH-like_DNA-bd_sf"/>
</dbReference>
<comment type="caution">
    <text evidence="6">The sequence shown here is derived from an EMBL/GenBank/DDBJ whole genome shotgun (WGS) entry which is preliminary data.</text>
</comment>
<keyword evidence="3" id="KW-0804">Transcription</keyword>